<name>G8XUB3_9BETA</name>
<dbReference type="Proteomes" id="UP000113968">
    <property type="component" value="Segment"/>
</dbReference>
<dbReference type="GeneID" id="11464112"/>
<dbReference type="RefSeq" id="YP_004940064.1">
    <property type="nucleotide sequence ID" value="NC_016447.1"/>
</dbReference>
<evidence type="ECO:0000313" key="3">
    <source>
        <dbReference type="Proteomes" id="UP000113968"/>
    </source>
</evidence>
<protein>
    <submittedName>
        <fullName evidence="2">Protein UL38</fullName>
    </submittedName>
</protein>
<dbReference type="OrthoDB" id="7604at10239"/>
<evidence type="ECO:0000313" key="2">
    <source>
        <dbReference type="EMBL" id="AEV80744.1"/>
    </source>
</evidence>
<evidence type="ECO:0000256" key="1">
    <source>
        <dbReference type="SAM" id="MobiDB-lite"/>
    </source>
</evidence>
<keyword evidence="3" id="KW-1185">Reference proteome</keyword>
<sequence length="291" mass="33042">MDCESHEWLQGSCANIGRLIQASILGKTALNAQIRRLMKAKAVLRHDSGLLVSICDITYDLLILDHVKKAWLERSCASIIGQELIVFGVAEEWETASRYPSRQVVFLITPKWDVFVYQGGILFYLAPTMSDFWHCAIVMEYWNAVFPKPLYVHVRPYCHSMDDLLKVYHAYDLERQVMAARNEKCTRTGRKTFAKSVNGVIRSLLESYRSIEVGKIPSLFVERGSLYENANIQFFTHYLMTKSKPPEDETHTEDGTTGPELPEQPCCSSTLSDTVRGAVGSCEPEQEPMMC</sequence>
<dbReference type="KEGG" id="vg:11464112"/>
<dbReference type="Pfam" id="PF02393">
    <property type="entry name" value="US22"/>
    <property type="match status" value="1"/>
</dbReference>
<reference evidence="2" key="1">
    <citation type="submission" date="2011-12" db="EMBL/GenBank/DDBJ databases">
        <title>Comparative genomics of primate cytomegaloviruses.</title>
        <authorList>
            <person name="Davison A.J."/>
            <person name="Holton M."/>
            <person name="Dolan A."/>
            <person name="Dargan D.J."/>
            <person name="Gatherer D."/>
            <person name="Hayward G.S."/>
        </authorList>
    </citation>
    <scope>NUCLEOTIDE SEQUENCE [LARGE SCALE GENOMIC DNA]</scope>
    <source>
        <strain evidence="2">S34E</strain>
    </source>
</reference>
<feature type="region of interest" description="Disordered" evidence="1">
    <location>
        <begin position="243"/>
        <end position="272"/>
    </location>
</feature>
<organism evidence="2 3">
    <name type="scientific">Aotine betaherpesvirus 1</name>
    <dbReference type="NCBI Taxonomy" id="50290"/>
    <lineage>
        <taxon>Viruses</taxon>
        <taxon>Duplodnaviria</taxon>
        <taxon>Heunggongvirae</taxon>
        <taxon>Peploviricota</taxon>
        <taxon>Herviviricetes</taxon>
        <taxon>Herpesvirales</taxon>
        <taxon>Orthoherpesviridae</taxon>
        <taxon>Betaherpesvirinae</taxon>
        <taxon>Cytomegalovirus</taxon>
        <taxon>Cytomegalovirus aotinebeta1</taxon>
    </lineage>
</organism>
<dbReference type="EMBL" id="FJ483970">
    <property type="protein sequence ID" value="AEV80744.1"/>
    <property type="molecule type" value="Genomic_DNA"/>
</dbReference>
<feature type="compositionally biased region" description="Basic and acidic residues" evidence="1">
    <location>
        <begin position="244"/>
        <end position="254"/>
    </location>
</feature>
<dbReference type="InterPro" id="IPR003360">
    <property type="entry name" value="US22-like"/>
</dbReference>
<gene>
    <name evidence="2" type="primary">UL38</name>
</gene>
<proteinExistence type="predicted"/>
<accession>G8XUB3</accession>